<keyword evidence="9" id="KW-1185">Reference proteome</keyword>
<comment type="caution">
    <text evidence="8">The sequence shown here is derived from an EMBL/GenBank/DDBJ whole genome shotgun (WGS) entry which is preliminary data.</text>
</comment>
<keyword evidence="4 5" id="KW-0648">Protein biosynthesis</keyword>
<feature type="binding site" evidence="5">
    <location>
        <begin position="114"/>
        <end position="117"/>
    </location>
    <ligand>
        <name>(6S)-5,6,7,8-tetrahydrofolate</name>
        <dbReference type="ChEBI" id="CHEBI:57453"/>
    </ligand>
</feature>
<dbReference type="Pfam" id="PF02911">
    <property type="entry name" value="Formyl_trans_C"/>
    <property type="match status" value="1"/>
</dbReference>
<dbReference type="SUPFAM" id="SSF50486">
    <property type="entry name" value="FMT C-terminal domain-like"/>
    <property type="match status" value="1"/>
</dbReference>
<reference evidence="8 9" key="1">
    <citation type="submission" date="2019-02" db="EMBL/GenBank/DDBJ databases">
        <title>Deep-cultivation of Planctomycetes and their phenomic and genomic characterization uncovers novel biology.</title>
        <authorList>
            <person name="Wiegand S."/>
            <person name="Jogler M."/>
            <person name="Boedeker C."/>
            <person name="Pinto D."/>
            <person name="Vollmers J."/>
            <person name="Rivas-Marin E."/>
            <person name="Kohn T."/>
            <person name="Peeters S.H."/>
            <person name="Heuer A."/>
            <person name="Rast P."/>
            <person name="Oberbeckmann S."/>
            <person name="Bunk B."/>
            <person name="Jeske O."/>
            <person name="Meyerdierks A."/>
            <person name="Storesund J.E."/>
            <person name="Kallscheuer N."/>
            <person name="Luecker S."/>
            <person name="Lage O.M."/>
            <person name="Pohl T."/>
            <person name="Merkel B.J."/>
            <person name="Hornburger P."/>
            <person name="Mueller R.-W."/>
            <person name="Bruemmer F."/>
            <person name="Labrenz M."/>
            <person name="Spormann A.M."/>
            <person name="Op Den Camp H."/>
            <person name="Overmann J."/>
            <person name="Amann R."/>
            <person name="Jetten M.S.M."/>
            <person name="Mascher T."/>
            <person name="Medema M.H."/>
            <person name="Devos D.P."/>
            <person name="Kaster A.-K."/>
            <person name="Ovreas L."/>
            <person name="Rohde M."/>
            <person name="Galperin M.Y."/>
            <person name="Jogler C."/>
        </authorList>
    </citation>
    <scope>NUCLEOTIDE SEQUENCE [LARGE SCALE GENOMIC DNA]</scope>
    <source>
        <strain evidence="8 9">CA85</strain>
    </source>
</reference>
<dbReference type="InterPro" id="IPR011034">
    <property type="entry name" value="Formyl_transferase-like_C_sf"/>
</dbReference>
<evidence type="ECO:0000256" key="3">
    <source>
        <dbReference type="ARBA" id="ARBA00022679"/>
    </source>
</evidence>
<dbReference type="Pfam" id="PF00551">
    <property type="entry name" value="Formyl_trans_N"/>
    <property type="match status" value="1"/>
</dbReference>
<gene>
    <name evidence="5 8" type="primary">fmt</name>
    <name evidence="8" type="ORF">CA85_41670</name>
</gene>
<dbReference type="InterPro" id="IPR036477">
    <property type="entry name" value="Formyl_transf_N_sf"/>
</dbReference>
<evidence type="ECO:0000256" key="2">
    <source>
        <dbReference type="ARBA" id="ARBA00012261"/>
    </source>
</evidence>
<dbReference type="OrthoDB" id="9802815at2"/>
<dbReference type="Proteomes" id="UP000318053">
    <property type="component" value="Unassembled WGS sequence"/>
</dbReference>
<dbReference type="CDD" id="cd08704">
    <property type="entry name" value="Met_tRNA_FMT_C"/>
    <property type="match status" value="1"/>
</dbReference>
<protein>
    <recommendedName>
        <fullName evidence="2 5">Methionyl-tRNA formyltransferase</fullName>
        <ecNumber evidence="2 5">2.1.2.9</ecNumber>
    </recommendedName>
</protein>
<feature type="domain" description="Formyl transferase C-terminal" evidence="7">
    <location>
        <begin position="218"/>
        <end position="325"/>
    </location>
</feature>
<feature type="domain" description="Formyl transferase N-terminal" evidence="6">
    <location>
        <begin position="61"/>
        <end position="184"/>
    </location>
</feature>
<dbReference type="InterPro" id="IPR002376">
    <property type="entry name" value="Formyl_transf_N"/>
</dbReference>
<dbReference type="InterPro" id="IPR044135">
    <property type="entry name" value="Met-tRNA-FMT_C"/>
</dbReference>
<accession>A0A5C5X369</accession>
<evidence type="ECO:0000256" key="4">
    <source>
        <dbReference type="ARBA" id="ARBA00022917"/>
    </source>
</evidence>
<dbReference type="InterPro" id="IPR005794">
    <property type="entry name" value="Fmt"/>
</dbReference>
<proteinExistence type="inferred from homology"/>
<comment type="similarity">
    <text evidence="1 5">Belongs to the Fmt family.</text>
</comment>
<organism evidence="8 9">
    <name type="scientific">Allorhodopirellula solitaria</name>
    <dbReference type="NCBI Taxonomy" id="2527987"/>
    <lineage>
        <taxon>Bacteria</taxon>
        <taxon>Pseudomonadati</taxon>
        <taxon>Planctomycetota</taxon>
        <taxon>Planctomycetia</taxon>
        <taxon>Pirellulales</taxon>
        <taxon>Pirellulaceae</taxon>
        <taxon>Allorhodopirellula</taxon>
    </lineage>
</organism>
<dbReference type="GO" id="GO:0004479">
    <property type="term" value="F:methionyl-tRNA formyltransferase activity"/>
    <property type="evidence" value="ECO:0007669"/>
    <property type="project" value="UniProtKB-UniRule"/>
</dbReference>
<evidence type="ECO:0000259" key="6">
    <source>
        <dbReference type="Pfam" id="PF00551"/>
    </source>
</evidence>
<evidence type="ECO:0000313" key="9">
    <source>
        <dbReference type="Proteomes" id="UP000318053"/>
    </source>
</evidence>
<comment type="catalytic activity">
    <reaction evidence="5">
        <text>L-methionyl-tRNA(fMet) + (6R)-10-formyltetrahydrofolate = N-formyl-L-methionyl-tRNA(fMet) + (6S)-5,6,7,8-tetrahydrofolate + H(+)</text>
        <dbReference type="Rhea" id="RHEA:24380"/>
        <dbReference type="Rhea" id="RHEA-COMP:9952"/>
        <dbReference type="Rhea" id="RHEA-COMP:9953"/>
        <dbReference type="ChEBI" id="CHEBI:15378"/>
        <dbReference type="ChEBI" id="CHEBI:57453"/>
        <dbReference type="ChEBI" id="CHEBI:78530"/>
        <dbReference type="ChEBI" id="CHEBI:78844"/>
        <dbReference type="ChEBI" id="CHEBI:195366"/>
        <dbReference type="EC" id="2.1.2.9"/>
    </reaction>
</comment>
<dbReference type="CDD" id="cd08646">
    <property type="entry name" value="FMT_core_Met-tRNA-FMT_N"/>
    <property type="match status" value="1"/>
</dbReference>
<dbReference type="RefSeq" id="WP_146393019.1">
    <property type="nucleotide sequence ID" value="NZ_SJPK01000012.1"/>
</dbReference>
<dbReference type="SUPFAM" id="SSF53328">
    <property type="entry name" value="Formyltransferase"/>
    <property type="match status" value="1"/>
</dbReference>
<dbReference type="GO" id="GO:0005829">
    <property type="term" value="C:cytosol"/>
    <property type="evidence" value="ECO:0007669"/>
    <property type="project" value="TreeGrafter"/>
</dbReference>
<sequence>MNFVKRRIILMGTGPFAVPSFEAIRGTGYELPLVITRPLPPVKSRGGPPPAPVRDWAASHGLPIESPADINDDDVVQRLADLDADLMVVCDYGQILRPAALATTRWGGINLHGSLLPAYRGAAPVQRAVLSGDTETGATVIHMTPRLDGGPILATRRTPISRTETSGQLEERLSQIGVAATLEAITLLSRELGEHRRGDALPPLGSVQEPSLVSKAPRLSKAEAEIDWTRSAGEIDCLVRGMQPWPVAFTHAETKPGKPPVRLAIRRVSPQPNTAVTADQIGCLLPSDVKDELAIGCGDGKVIVERLQPAGKNEMDAAEFIRGHRLQPGFRFGKPDKQV</sequence>
<dbReference type="PANTHER" id="PTHR11138">
    <property type="entry name" value="METHIONYL-TRNA FORMYLTRANSFERASE"/>
    <property type="match status" value="1"/>
</dbReference>
<dbReference type="Gene3D" id="3.40.50.12230">
    <property type="match status" value="1"/>
</dbReference>
<dbReference type="AlphaFoldDB" id="A0A5C5X369"/>
<evidence type="ECO:0000256" key="5">
    <source>
        <dbReference type="HAMAP-Rule" id="MF_00182"/>
    </source>
</evidence>
<keyword evidence="3 5" id="KW-0808">Transferase</keyword>
<name>A0A5C5X369_9BACT</name>
<dbReference type="InterPro" id="IPR041711">
    <property type="entry name" value="Met-tRNA-FMT_N"/>
</dbReference>
<dbReference type="HAMAP" id="MF_00182">
    <property type="entry name" value="Formyl_trans"/>
    <property type="match status" value="1"/>
</dbReference>
<evidence type="ECO:0000256" key="1">
    <source>
        <dbReference type="ARBA" id="ARBA00010699"/>
    </source>
</evidence>
<dbReference type="EMBL" id="SJPK01000012">
    <property type="protein sequence ID" value="TWT56633.1"/>
    <property type="molecule type" value="Genomic_DNA"/>
</dbReference>
<comment type="function">
    <text evidence="5">Attaches a formyl group to the free amino group of methionyl-tRNA(fMet). The formyl group appears to play a dual role in the initiator identity of N-formylmethionyl-tRNA by promoting its recognition by IF2 and preventing the misappropriation of this tRNA by the elongation apparatus.</text>
</comment>
<dbReference type="PANTHER" id="PTHR11138:SF5">
    <property type="entry name" value="METHIONYL-TRNA FORMYLTRANSFERASE, MITOCHONDRIAL"/>
    <property type="match status" value="1"/>
</dbReference>
<dbReference type="InterPro" id="IPR005793">
    <property type="entry name" value="Formyl_trans_C"/>
</dbReference>
<evidence type="ECO:0000313" key="8">
    <source>
        <dbReference type="EMBL" id="TWT56633.1"/>
    </source>
</evidence>
<dbReference type="EC" id="2.1.2.9" evidence="2 5"/>
<evidence type="ECO:0000259" key="7">
    <source>
        <dbReference type="Pfam" id="PF02911"/>
    </source>
</evidence>